<keyword evidence="4 7" id="KW-0560">Oxidoreductase</keyword>
<feature type="binding site" evidence="10">
    <location>
        <position position="31"/>
    </location>
    <ligand>
        <name>NAD(+)</name>
        <dbReference type="ChEBI" id="CHEBI:57540"/>
    </ligand>
</feature>
<evidence type="ECO:0000256" key="2">
    <source>
        <dbReference type="ARBA" id="ARBA00006601"/>
    </source>
</evidence>
<dbReference type="SUPFAM" id="SSF51735">
    <property type="entry name" value="NAD(P)-binding Rossmann-fold domains"/>
    <property type="match status" value="1"/>
</dbReference>
<feature type="binding site" evidence="9">
    <location>
        <begin position="266"/>
        <end position="270"/>
    </location>
    <ligand>
        <name>substrate</name>
    </ligand>
</feature>
<dbReference type="UniPathway" id="UPA00038">
    <property type="reaction ID" value="UER00491"/>
</dbReference>
<dbReference type="Pfam" id="PF03721">
    <property type="entry name" value="UDPG_MGDP_dh_N"/>
    <property type="match status" value="1"/>
</dbReference>
<dbReference type="SMART" id="SM00984">
    <property type="entry name" value="UDPG_MGDP_dh_C"/>
    <property type="match status" value="1"/>
</dbReference>
<feature type="binding site" evidence="10">
    <location>
        <position position="347"/>
    </location>
    <ligand>
        <name>NAD(+)</name>
        <dbReference type="ChEBI" id="CHEBI:57540"/>
    </ligand>
</feature>
<dbReference type="GO" id="GO:0006065">
    <property type="term" value="P:UDP-glucuronate biosynthetic process"/>
    <property type="evidence" value="ECO:0007669"/>
    <property type="project" value="UniProtKB-UniPathway"/>
</dbReference>
<dbReference type="PATRIC" id="fig|479117.4.peg.1048"/>
<comment type="similarity">
    <text evidence="2 7">Belongs to the UDP-glucose/GDP-mannose dehydrogenase family.</text>
</comment>
<reference evidence="12 13" key="1">
    <citation type="submission" date="2016-01" db="EMBL/GenBank/DDBJ databases">
        <title>Use of Whole Genome Sequencing to ascertain that Brevibacterium massiliense (Roux, Raoult 2009) is a later heterotypic synonym of Brevibacterium ravenspurgense (Mages 2008).</title>
        <authorList>
            <person name="Bernier A.-M."/>
            <person name="Burdz T."/>
            <person name="Huynh C."/>
            <person name="Pachecho A.L."/>
            <person name="Wiebe D."/>
            <person name="Bonner C."/>
            <person name="Bernard K."/>
        </authorList>
    </citation>
    <scope>NUCLEOTIDE SEQUENCE [LARGE SCALE GENOMIC DNA]</scope>
    <source>
        <strain evidence="12 13">CCUG56047</strain>
    </source>
</reference>
<evidence type="ECO:0000256" key="5">
    <source>
        <dbReference type="ARBA" id="ARBA00023027"/>
    </source>
</evidence>
<keyword evidence="13" id="KW-1185">Reference proteome</keyword>
<comment type="pathway">
    <text evidence="1">Nucleotide-sugar biosynthesis; UDP-alpha-D-glucuronate biosynthesis; UDP-alpha-D-glucuronate from UDP-alpha-D-glucose: step 1/1.</text>
</comment>
<evidence type="ECO:0000313" key="13">
    <source>
        <dbReference type="Proteomes" id="UP000243589"/>
    </source>
</evidence>
<protein>
    <recommendedName>
        <fullName evidence="3 7">UDP-glucose 6-dehydrogenase</fullName>
        <ecNumber evidence="3 7">1.1.1.22</ecNumber>
    </recommendedName>
</protein>
<dbReference type="SUPFAM" id="SSF48179">
    <property type="entry name" value="6-phosphogluconate dehydrogenase C-terminal domain-like"/>
    <property type="match status" value="1"/>
</dbReference>
<dbReference type="Gene3D" id="1.20.5.100">
    <property type="entry name" value="Cytochrome c1, transmembrane anchor, C-terminal"/>
    <property type="match status" value="1"/>
</dbReference>
<feature type="active site" description="Nucleophile" evidence="8">
    <location>
        <position position="277"/>
    </location>
</feature>
<sequence>MTHISVIGCGYLGAVHAAAMASVGHTVVGIDTDKQKLQKLENYQPPFFEPGLAELLEAGQADHSAGQESADGTAQRLLFTSDISRAAEATVHFICVGTPQSKDSNAADMTYVNSAIADLMPHLKPGDLVVGKSTVPVGSAAELAKKIAPTGAKLAWNPEFLREGHAVEDTLRPDRIIYGVESGSEDDPAVAILDEVYAHNLGEEETTPRLVMDYQTAELVKTAANSFLATKISFINAMAELCETAGGDVAVLADAIGMDKRIGRRFLNAGLGFGGGCLPKDIRAFIARADELGVEQAVSFLREVDSINLRRRARMVDLTCEALGGDLTGKRITVLGIAFKPNTDDVRDSPALDVAERLEQAGAQVVITDPEAIENARLRDPELTYTPDLTEALTGADGVVLLTEWKQYKDLDPVAAGKLVARKIIVDGRNVVDRKAYRDAGWTVRGLGRQE</sequence>
<evidence type="ECO:0000256" key="6">
    <source>
        <dbReference type="ARBA" id="ARBA00047473"/>
    </source>
</evidence>
<feature type="binding site" evidence="10">
    <location>
        <position position="36"/>
    </location>
    <ligand>
        <name>NAD(+)</name>
        <dbReference type="ChEBI" id="CHEBI:57540"/>
    </ligand>
</feature>
<evidence type="ECO:0000256" key="1">
    <source>
        <dbReference type="ARBA" id="ARBA00004701"/>
    </source>
</evidence>
<proteinExistence type="inferred from homology"/>
<feature type="binding site" evidence="9">
    <location>
        <position position="340"/>
    </location>
    <ligand>
        <name>substrate</name>
    </ligand>
</feature>
<dbReference type="EMBL" id="LQQC01000010">
    <property type="protein sequence ID" value="KXZ58018.1"/>
    <property type="molecule type" value="Genomic_DNA"/>
</dbReference>
<dbReference type="GO" id="GO:0003979">
    <property type="term" value="F:UDP-glucose 6-dehydrogenase activity"/>
    <property type="evidence" value="ECO:0007669"/>
    <property type="project" value="UniProtKB-EC"/>
</dbReference>
<accession>A0A150H849</accession>
<dbReference type="GO" id="GO:0051287">
    <property type="term" value="F:NAD binding"/>
    <property type="evidence" value="ECO:0007669"/>
    <property type="project" value="InterPro"/>
</dbReference>
<feature type="binding site" evidence="10">
    <location>
        <position position="163"/>
    </location>
    <ligand>
        <name>NAD(+)</name>
        <dbReference type="ChEBI" id="CHEBI:57540"/>
    </ligand>
</feature>
<dbReference type="Pfam" id="PF00984">
    <property type="entry name" value="UDPG_MGDP_dh"/>
    <property type="match status" value="1"/>
</dbReference>
<dbReference type="InterPro" id="IPR014026">
    <property type="entry name" value="UDP-Glc/GDP-Man_DH_dimer"/>
</dbReference>
<dbReference type="SUPFAM" id="SSF52413">
    <property type="entry name" value="UDP-glucose/GDP-mannose dehydrogenase C-terminal domain"/>
    <property type="match status" value="1"/>
</dbReference>
<dbReference type="PIRSF" id="PIRSF500134">
    <property type="entry name" value="UDPglc_DH_bac"/>
    <property type="match status" value="1"/>
</dbReference>
<dbReference type="InterPro" id="IPR028357">
    <property type="entry name" value="UDPglc_DH_bac"/>
</dbReference>
<gene>
    <name evidence="12" type="primary">tuaD</name>
    <name evidence="12" type="ORF">Bravens_01050</name>
</gene>
<dbReference type="PANTHER" id="PTHR43750">
    <property type="entry name" value="UDP-GLUCOSE 6-DEHYDROGENASE TUAD"/>
    <property type="match status" value="1"/>
</dbReference>
<keyword evidence="5 7" id="KW-0520">NAD</keyword>
<dbReference type="InterPro" id="IPR008927">
    <property type="entry name" value="6-PGluconate_DH-like_C_sf"/>
</dbReference>
<evidence type="ECO:0000256" key="9">
    <source>
        <dbReference type="PIRSR" id="PIRSR500134-2"/>
    </source>
</evidence>
<dbReference type="RefSeq" id="WP_082791047.1">
    <property type="nucleotide sequence ID" value="NZ_LQQC01000010.1"/>
</dbReference>
<dbReference type="InterPro" id="IPR036220">
    <property type="entry name" value="UDP-Glc/GDP-Man_DH_C_sf"/>
</dbReference>
<dbReference type="GO" id="GO:0000271">
    <property type="term" value="P:polysaccharide biosynthetic process"/>
    <property type="evidence" value="ECO:0007669"/>
    <property type="project" value="InterPro"/>
</dbReference>
<dbReference type="InterPro" id="IPR017476">
    <property type="entry name" value="UDP-Glc/GDP-Man"/>
</dbReference>
<evidence type="ECO:0000256" key="8">
    <source>
        <dbReference type="PIRSR" id="PIRSR500134-1"/>
    </source>
</evidence>
<dbReference type="InterPro" id="IPR001732">
    <property type="entry name" value="UDP-Glc/GDP-Man_DH_N"/>
</dbReference>
<comment type="catalytic activity">
    <reaction evidence="6 7">
        <text>UDP-alpha-D-glucose + 2 NAD(+) + H2O = UDP-alpha-D-glucuronate + 2 NADH + 3 H(+)</text>
        <dbReference type="Rhea" id="RHEA:23596"/>
        <dbReference type="ChEBI" id="CHEBI:15377"/>
        <dbReference type="ChEBI" id="CHEBI:15378"/>
        <dbReference type="ChEBI" id="CHEBI:57540"/>
        <dbReference type="ChEBI" id="CHEBI:57945"/>
        <dbReference type="ChEBI" id="CHEBI:58052"/>
        <dbReference type="ChEBI" id="CHEBI:58885"/>
        <dbReference type="EC" id="1.1.1.22"/>
    </reaction>
</comment>
<feature type="binding site" evidence="9">
    <location>
        <position position="221"/>
    </location>
    <ligand>
        <name>substrate</name>
    </ligand>
</feature>
<name>A0A150H849_9MICO</name>
<dbReference type="AlphaFoldDB" id="A0A150H849"/>
<evidence type="ECO:0000259" key="11">
    <source>
        <dbReference type="SMART" id="SM00984"/>
    </source>
</evidence>
<feature type="domain" description="UDP-glucose/GDP-mannose dehydrogenase C-terminal" evidence="11">
    <location>
        <begin position="333"/>
        <end position="434"/>
    </location>
</feature>
<dbReference type="PIRSF" id="PIRSF000124">
    <property type="entry name" value="UDPglc_GDPman_dh"/>
    <property type="match status" value="1"/>
</dbReference>
<dbReference type="PANTHER" id="PTHR43750:SF3">
    <property type="entry name" value="UDP-GLUCOSE 6-DEHYDROGENASE TUAD"/>
    <property type="match status" value="1"/>
</dbReference>
<dbReference type="EC" id="1.1.1.22" evidence="3 7"/>
<evidence type="ECO:0000256" key="3">
    <source>
        <dbReference type="ARBA" id="ARBA00012954"/>
    </source>
</evidence>
<dbReference type="Pfam" id="PF03720">
    <property type="entry name" value="UDPG_MGDP_dh_C"/>
    <property type="match status" value="1"/>
</dbReference>
<feature type="binding site" evidence="9">
    <location>
        <position position="274"/>
    </location>
    <ligand>
        <name>substrate</name>
    </ligand>
</feature>
<organism evidence="12 13">
    <name type="scientific">Brevibacterium ravenspurgense</name>
    <dbReference type="NCBI Taxonomy" id="479117"/>
    <lineage>
        <taxon>Bacteria</taxon>
        <taxon>Bacillati</taxon>
        <taxon>Actinomycetota</taxon>
        <taxon>Actinomycetes</taxon>
        <taxon>Micrococcales</taxon>
        <taxon>Brevibacteriaceae</taxon>
        <taxon>Brevibacterium</taxon>
    </lineage>
</organism>
<evidence type="ECO:0000256" key="4">
    <source>
        <dbReference type="ARBA" id="ARBA00023002"/>
    </source>
</evidence>
<feature type="binding site" evidence="10">
    <location>
        <position position="98"/>
    </location>
    <ligand>
        <name>NAD(+)</name>
        <dbReference type="ChEBI" id="CHEBI:57540"/>
    </ligand>
</feature>
<dbReference type="InterPro" id="IPR014027">
    <property type="entry name" value="UDP-Glc/GDP-Man_DH_C"/>
</dbReference>
<dbReference type="InterPro" id="IPR036291">
    <property type="entry name" value="NAD(P)-bd_dom_sf"/>
</dbReference>
<dbReference type="Proteomes" id="UP000243589">
    <property type="component" value="Unassembled WGS sequence"/>
</dbReference>
<evidence type="ECO:0000256" key="10">
    <source>
        <dbReference type="PIRSR" id="PIRSR500134-3"/>
    </source>
</evidence>
<feature type="binding site" evidence="9">
    <location>
        <begin position="160"/>
        <end position="163"/>
    </location>
    <ligand>
        <name>substrate</name>
    </ligand>
</feature>
<feature type="binding site" evidence="10">
    <location>
        <position position="134"/>
    </location>
    <ligand>
        <name>NAD(+)</name>
        <dbReference type="ChEBI" id="CHEBI:57540"/>
    </ligand>
</feature>
<comment type="caution">
    <text evidence="12">The sequence shown here is derived from an EMBL/GenBank/DDBJ whole genome shotgun (WGS) entry which is preliminary data.</text>
</comment>
<dbReference type="NCBIfam" id="TIGR03026">
    <property type="entry name" value="NDP-sugDHase"/>
    <property type="match status" value="1"/>
</dbReference>
<evidence type="ECO:0000256" key="7">
    <source>
        <dbReference type="PIRNR" id="PIRNR000124"/>
    </source>
</evidence>
<feature type="binding site" evidence="10">
    <location>
        <position position="280"/>
    </location>
    <ligand>
        <name>NAD(+)</name>
        <dbReference type="ChEBI" id="CHEBI:57540"/>
    </ligand>
</feature>
<dbReference type="Gene3D" id="3.40.50.720">
    <property type="entry name" value="NAD(P)-binding Rossmann-like Domain"/>
    <property type="match status" value="2"/>
</dbReference>
<evidence type="ECO:0000313" key="12">
    <source>
        <dbReference type="EMBL" id="KXZ58018.1"/>
    </source>
</evidence>